<protein>
    <recommendedName>
        <fullName evidence="2">HTH tetR-type domain-containing protein</fullName>
    </recommendedName>
</protein>
<dbReference type="InterPro" id="IPR036271">
    <property type="entry name" value="Tet_transcr_reg_TetR-rel_C_sf"/>
</dbReference>
<dbReference type="InterPro" id="IPR001647">
    <property type="entry name" value="HTH_TetR"/>
</dbReference>
<feature type="domain" description="HTH tetR-type" evidence="2">
    <location>
        <begin position="11"/>
        <end position="71"/>
    </location>
</feature>
<dbReference type="GO" id="GO:0003677">
    <property type="term" value="F:DNA binding"/>
    <property type="evidence" value="ECO:0007669"/>
    <property type="project" value="UniProtKB-KW"/>
</dbReference>
<name>A0A3B0UX93_9ZZZZ</name>
<evidence type="ECO:0000313" key="3">
    <source>
        <dbReference type="EMBL" id="VAW31082.1"/>
    </source>
</evidence>
<dbReference type="Pfam" id="PF00440">
    <property type="entry name" value="TetR_N"/>
    <property type="match status" value="1"/>
</dbReference>
<dbReference type="SUPFAM" id="SSF48498">
    <property type="entry name" value="Tetracyclin repressor-like, C-terminal domain"/>
    <property type="match status" value="1"/>
</dbReference>
<evidence type="ECO:0000256" key="1">
    <source>
        <dbReference type="ARBA" id="ARBA00023125"/>
    </source>
</evidence>
<dbReference type="InterPro" id="IPR050624">
    <property type="entry name" value="HTH-type_Tx_Regulator"/>
</dbReference>
<dbReference type="Gene3D" id="1.10.357.10">
    <property type="entry name" value="Tetracycline Repressor, domain 2"/>
    <property type="match status" value="1"/>
</dbReference>
<dbReference type="EMBL" id="UOEU01000153">
    <property type="protein sequence ID" value="VAW31082.1"/>
    <property type="molecule type" value="Genomic_DNA"/>
</dbReference>
<dbReference type="InterPro" id="IPR039532">
    <property type="entry name" value="TetR_C_Firmicutes"/>
</dbReference>
<dbReference type="PROSITE" id="PS50977">
    <property type="entry name" value="HTH_TETR_2"/>
    <property type="match status" value="1"/>
</dbReference>
<dbReference type="Pfam" id="PF14278">
    <property type="entry name" value="TetR_C_8"/>
    <property type="match status" value="1"/>
</dbReference>
<keyword evidence="1" id="KW-0238">DNA-binding</keyword>
<accession>A0A3B0UX93</accession>
<reference evidence="3" key="1">
    <citation type="submission" date="2018-06" db="EMBL/GenBank/DDBJ databases">
        <authorList>
            <person name="Zhirakovskaya E."/>
        </authorList>
    </citation>
    <scope>NUCLEOTIDE SEQUENCE</scope>
</reference>
<gene>
    <name evidence="3" type="ORF">MNBD_CHLOROFLEXI01-1200</name>
</gene>
<organism evidence="3">
    <name type="scientific">hydrothermal vent metagenome</name>
    <dbReference type="NCBI Taxonomy" id="652676"/>
    <lineage>
        <taxon>unclassified sequences</taxon>
        <taxon>metagenomes</taxon>
        <taxon>ecological metagenomes</taxon>
    </lineage>
</organism>
<evidence type="ECO:0000259" key="2">
    <source>
        <dbReference type="PROSITE" id="PS50977"/>
    </source>
</evidence>
<sequence length="193" mass="21826">MTTQKVDRRIQRTRQLLQDALITLILEKGYDKITVQHIIDEANVGRSTFYAHYLDKDDLMAGSVGKLRGELHQHIVGDNDHEQDATIASLALFRHTQEQHHLYKAMIGGKGIDIVVTVLNDALLDHAQAYFKQIEEDEGQLSVPVPVAATFLASTLQTLLTWWLDNDMPYPPEKMNEMFMQLVMGGITAVVEK</sequence>
<dbReference type="SUPFAM" id="SSF46689">
    <property type="entry name" value="Homeodomain-like"/>
    <property type="match status" value="1"/>
</dbReference>
<dbReference type="AlphaFoldDB" id="A0A3B0UX93"/>
<dbReference type="PANTHER" id="PTHR43479:SF7">
    <property type="entry name" value="TETR-FAMILY TRANSCRIPTIONAL REGULATOR"/>
    <property type="match status" value="1"/>
</dbReference>
<dbReference type="PANTHER" id="PTHR43479">
    <property type="entry name" value="ACREF/ENVCD OPERON REPRESSOR-RELATED"/>
    <property type="match status" value="1"/>
</dbReference>
<dbReference type="PRINTS" id="PR00455">
    <property type="entry name" value="HTHTETR"/>
</dbReference>
<dbReference type="InterPro" id="IPR009057">
    <property type="entry name" value="Homeodomain-like_sf"/>
</dbReference>
<proteinExistence type="predicted"/>